<proteinExistence type="predicted"/>
<name>A0A8K0SFE6_9HYPO</name>
<comment type="caution">
    <text evidence="1">The sequence shown here is derived from an EMBL/GenBank/DDBJ whole genome shotgun (WGS) entry which is preliminary data.</text>
</comment>
<accession>A0A8K0SFE6</accession>
<organism evidence="1 2">
    <name type="scientific">Fusarium tricinctum</name>
    <dbReference type="NCBI Taxonomy" id="61284"/>
    <lineage>
        <taxon>Eukaryota</taxon>
        <taxon>Fungi</taxon>
        <taxon>Dikarya</taxon>
        <taxon>Ascomycota</taxon>
        <taxon>Pezizomycotina</taxon>
        <taxon>Sordariomycetes</taxon>
        <taxon>Hypocreomycetidae</taxon>
        <taxon>Hypocreales</taxon>
        <taxon>Nectriaceae</taxon>
        <taxon>Fusarium</taxon>
        <taxon>Fusarium tricinctum species complex</taxon>
    </lineage>
</organism>
<dbReference type="Proteomes" id="UP000813427">
    <property type="component" value="Unassembled WGS sequence"/>
</dbReference>
<dbReference type="OrthoDB" id="10281178at2759"/>
<evidence type="ECO:0000313" key="2">
    <source>
        <dbReference type="Proteomes" id="UP000813427"/>
    </source>
</evidence>
<dbReference type="AlphaFoldDB" id="A0A8K0SFE6"/>
<evidence type="ECO:0000313" key="1">
    <source>
        <dbReference type="EMBL" id="KAH7263603.1"/>
    </source>
</evidence>
<dbReference type="EMBL" id="JAGPXF010000001">
    <property type="protein sequence ID" value="KAH7263603.1"/>
    <property type="molecule type" value="Genomic_DNA"/>
</dbReference>
<reference evidence="1" key="1">
    <citation type="journal article" date="2021" name="Nat. Commun.">
        <title>Genetic determinants of endophytism in the Arabidopsis root mycobiome.</title>
        <authorList>
            <person name="Mesny F."/>
            <person name="Miyauchi S."/>
            <person name="Thiergart T."/>
            <person name="Pickel B."/>
            <person name="Atanasova L."/>
            <person name="Karlsson M."/>
            <person name="Huettel B."/>
            <person name="Barry K.W."/>
            <person name="Haridas S."/>
            <person name="Chen C."/>
            <person name="Bauer D."/>
            <person name="Andreopoulos W."/>
            <person name="Pangilinan J."/>
            <person name="LaButti K."/>
            <person name="Riley R."/>
            <person name="Lipzen A."/>
            <person name="Clum A."/>
            <person name="Drula E."/>
            <person name="Henrissat B."/>
            <person name="Kohler A."/>
            <person name="Grigoriev I.V."/>
            <person name="Martin F.M."/>
            <person name="Hacquard S."/>
        </authorList>
    </citation>
    <scope>NUCLEOTIDE SEQUENCE</scope>
    <source>
        <strain evidence="1">MPI-SDFR-AT-0068</strain>
    </source>
</reference>
<sequence length="274" mass="30103">MLLYRTHLPPPTIHHLRVRPPSAQAGGSLKASTTYRTCQTESCCKMTHHLEEAGARDTHSMIDPSIRSLEFNSNPCLFHLSISITPYMIHPTSVNPTVTTTSGNYLDNASLHYCALLCSYRIEQCQKSPDLLQLYPTRRLAFASQPTPCQPNFKSQSSVRPLHGIYLSHRLLSTCPSLEVKPPMREIRLEGGVGKTAFGASIRHGESKAAFPSILFFWLCLALASARLFATLSASVSMCCLLPCTGNKTQSQCIPKSHGGYSQEIANVPAPVVF</sequence>
<gene>
    <name evidence="1" type="ORF">BKA59DRAFT_64205</name>
</gene>
<protein>
    <submittedName>
        <fullName evidence="1">Uncharacterized protein</fullName>
    </submittedName>
</protein>
<keyword evidence="2" id="KW-1185">Reference proteome</keyword>